<dbReference type="PANTHER" id="PTHR36206">
    <property type="entry name" value="ASPERCRYPTIN BIOSYNTHESIS CLUSTER-SPECIFIC TRANSCRIPTION REGULATOR ATNN-RELATED"/>
    <property type="match status" value="1"/>
</dbReference>
<keyword evidence="5" id="KW-0804">Transcription</keyword>
<evidence type="ECO:0000256" key="7">
    <source>
        <dbReference type="SAM" id="Phobius"/>
    </source>
</evidence>
<evidence type="ECO:0000256" key="1">
    <source>
        <dbReference type="ARBA" id="ARBA00022723"/>
    </source>
</evidence>
<name>A0A0D2GSB6_9EURO</name>
<dbReference type="InterPro" id="IPR001138">
    <property type="entry name" value="Zn2Cys6_DnaBD"/>
</dbReference>
<evidence type="ECO:0000259" key="8">
    <source>
        <dbReference type="PROSITE" id="PS50048"/>
    </source>
</evidence>
<evidence type="ECO:0000256" key="4">
    <source>
        <dbReference type="ARBA" id="ARBA00023125"/>
    </source>
</evidence>
<dbReference type="InterPro" id="IPR036864">
    <property type="entry name" value="Zn2-C6_fun-type_DNA-bd_sf"/>
</dbReference>
<dbReference type="GO" id="GO:0008270">
    <property type="term" value="F:zinc ion binding"/>
    <property type="evidence" value="ECO:0007669"/>
    <property type="project" value="InterPro"/>
</dbReference>
<keyword evidence="3" id="KW-0805">Transcription regulation</keyword>
<dbReference type="PROSITE" id="PS00463">
    <property type="entry name" value="ZN2_CY6_FUNGAL_1"/>
    <property type="match status" value="1"/>
</dbReference>
<dbReference type="Proteomes" id="UP000053617">
    <property type="component" value="Unassembled WGS sequence"/>
</dbReference>
<evidence type="ECO:0000313" key="9">
    <source>
        <dbReference type="EMBL" id="KIX01233.1"/>
    </source>
</evidence>
<evidence type="ECO:0000256" key="3">
    <source>
        <dbReference type="ARBA" id="ARBA00023015"/>
    </source>
</evidence>
<keyword evidence="7" id="KW-0812">Transmembrane</keyword>
<evidence type="ECO:0000256" key="2">
    <source>
        <dbReference type="ARBA" id="ARBA00022833"/>
    </source>
</evidence>
<dbReference type="OrthoDB" id="3145928at2759"/>
<dbReference type="GO" id="GO:0003677">
    <property type="term" value="F:DNA binding"/>
    <property type="evidence" value="ECO:0007669"/>
    <property type="project" value="UniProtKB-KW"/>
</dbReference>
<keyword evidence="7" id="KW-1133">Transmembrane helix</keyword>
<feature type="domain" description="Zn(2)-C6 fungal-type" evidence="8">
    <location>
        <begin position="14"/>
        <end position="42"/>
    </location>
</feature>
<dbReference type="AlphaFoldDB" id="A0A0D2GSB6"/>
<sequence>MRRTRTNVRQSKYGCFTCRSRRVKCDEGKPSCARCLKSGRACEGYPQGAIPAIESSRENDRNHHPGFNQDSESYRLQALACEVFSRGFVGARTAAESALWNCLLPQLSYSVESVKESLAAFGASYEHQMLKRQCVVSRQVLMKRTAASMKKLREDLVQLPYGPLPILVACVLLSCSEIMQHKLIDALVHLRGAFSTMSVRHHLALSSRGNKSLQDDEISYPFRKLDLQVITYAPGRAPELPLSATENMADSPKGLFTIDAADRILFRILHSCYHFTSVAGQYKYRTDAAVHESLVIEQGRHIGRMNDWLSYYARCHWDTNGHDSHQNRAHGLVLQAQCLSALTYVSNIFEPFEQAYDKYSLLFQQIIECVENAFRANNDTDLPTFNPEMGIIQPLFWTAVKYRDSKWRSKAISLLRKCGREGPWCGYVEAVVAAAVVRAEEEASLGSAKAMDGSLLEFNSMLPQDILESARISRCVLTVKAGYYIGSEDQVALTVDLMNMLETQPQGNVVFTITYEFIPGRHLQEFSAVIPYWLDVGGCGSSGVRAYPDRKFEYSSELLKGWPEGSIIFAGGHLHDGGTRIELQKNDQVVCNLEASYSQYRYTSGADQAPAHISSIENCQLPAEAAPGDKWRIVAHYDTALHQPMVMMDGSLEPVMGIMLVYVAGAQAPVEQPRSKCLNVILGLGSAMFVVLLAAAWCWLGGHYEIWKYRKLPQAEAFFKEFE</sequence>
<accession>A0A0D2GSB6</accession>
<keyword evidence="2" id="KW-0862">Zinc</keyword>
<keyword evidence="4" id="KW-0238">DNA-binding</keyword>
<dbReference type="PROSITE" id="PS50048">
    <property type="entry name" value="ZN2_CY6_FUNGAL_2"/>
    <property type="match status" value="1"/>
</dbReference>
<dbReference type="Pfam" id="PF00172">
    <property type="entry name" value="Zn_clus"/>
    <property type="match status" value="1"/>
</dbReference>
<gene>
    <name evidence="9" type="ORF">Z518_08958</name>
</gene>
<feature type="transmembrane region" description="Helical" evidence="7">
    <location>
        <begin position="680"/>
        <end position="700"/>
    </location>
</feature>
<dbReference type="EMBL" id="KN847481">
    <property type="protein sequence ID" value="KIX01233.1"/>
    <property type="molecule type" value="Genomic_DNA"/>
</dbReference>
<keyword evidence="10" id="KW-1185">Reference proteome</keyword>
<keyword evidence="1" id="KW-0479">Metal-binding</keyword>
<keyword evidence="7" id="KW-0472">Membrane</keyword>
<protein>
    <recommendedName>
        <fullName evidence="8">Zn(2)-C6 fungal-type domain-containing protein</fullName>
    </recommendedName>
</protein>
<dbReference type="SUPFAM" id="SSF57701">
    <property type="entry name" value="Zn2/Cys6 DNA-binding domain"/>
    <property type="match status" value="1"/>
</dbReference>
<dbReference type="GeneID" id="25297029"/>
<reference evidence="9 10" key="1">
    <citation type="submission" date="2015-01" db="EMBL/GenBank/DDBJ databases">
        <title>The Genome Sequence of Rhinocladiella mackenzie CBS 650.93.</title>
        <authorList>
            <consortium name="The Broad Institute Genomics Platform"/>
            <person name="Cuomo C."/>
            <person name="de Hoog S."/>
            <person name="Gorbushina A."/>
            <person name="Stielow B."/>
            <person name="Teixiera M."/>
            <person name="Abouelleil A."/>
            <person name="Chapman S.B."/>
            <person name="Priest M."/>
            <person name="Young S.K."/>
            <person name="Wortman J."/>
            <person name="Nusbaum C."/>
            <person name="Birren B."/>
        </authorList>
    </citation>
    <scope>NUCLEOTIDE SEQUENCE [LARGE SCALE GENOMIC DNA]</scope>
    <source>
        <strain evidence="9 10">CBS 650.93</strain>
    </source>
</reference>
<dbReference type="PANTHER" id="PTHR36206:SF13">
    <property type="entry name" value="TRANSCRIPTIONAL REGULATORY PROTEIN MOC3"/>
    <property type="match status" value="1"/>
</dbReference>
<organism evidence="9 10">
    <name type="scientific">Rhinocladiella mackenziei CBS 650.93</name>
    <dbReference type="NCBI Taxonomy" id="1442369"/>
    <lineage>
        <taxon>Eukaryota</taxon>
        <taxon>Fungi</taxon>
        <taxon>Dikarya</taxon>
        <taxon>Ascomycota</taxon>
        <taxon>Pezizomycotina</taxon>
        <taxon>Eurotiomycetes</taxon>
        <taxon>Chaetothyriomycetidae</taxon>
        <taxon>Chaetothyriales</taxon>
        <taxon>Herpotrichiellaceae</taxon>
        <taxon>Rhinocladiella</taxon>
    </lineage>
</organism>
<evidence type="ECO:0000256" key="5">
    <source>
        <dbReference type="ARBA" id="ARBA00023163"/>
    </source>
</evidence>
<proteinExistence type="predicted"/>
<evidence type="ECO:0000313" key="10">
    <source>
        <dbReference type="Proteomes" id="UP000053617"/>
    </source>
</evidence>
<dbReference type="RefSeq" id="XP_013268369.1">
    <property type="nucleotide sequence ID" value="XM_013412915.1"/>
</dbReference>
<dbReference type="InterPro" id="IPR052360">
    <property type="entry name" value="Transcr_Regulatory_Proteins"/>
</dbReference>
<dbReference type="HOGENOM" id="CLU_382684_0_0_1"/>
<keyword evidence="6" id="KW-0539">Nucleus</keyword>
<dbReference type="Gene3D" id="4.10.240.10">
    <property type="entry name" value="Zn(2)-C6 fungal-type DNA-binding domain"/>
    <property type="match status" value="1"/>
</dbReference>
<evidence type="ECO:0000256" key="6">
    <source>
        <dbReference type="ARBA" id="ARBA00023242"/>
    </source>
</evidence>
<dbReference type="CDD" id="cd00067">
    <property type="entry name" value="GAL4"/>
    <property type="match status" value="1"/>
</dbReference>
<dbReference type="STRING" id="1442369.A0A0D2GSB6"/>
<dbReference type="SMART" id="SM00066">
    <property type="entry name" value="GAL4"/>
    <property type="match status" value="1"/>
</dbReference>
<dbReference type="VEuPathDB" id="FungiDB:Z518_08958"/>
<dbReference type="GO" id="GO:0000981">
    <property type="term" value="F:DNA-binding transcription factor activity, RNA polymerase II-specific"/>
    <property type="evidence" value="ECO:0007669"/>
    <property type="project" value="InterPro"/>
</dbReference>